<evidence type="ECO:0000256" key="4">
    <source>
        <dbReference type="ARBA" id="ARBA00022475"/>
    </source>
</evidence>
<evidence type="ECO:0000256" key="2">
    <source>
        <dbReference type="ARBA" id="ARBA00010735"/>
    </source>
</evidence>
<sequence length="222" mass="22468">MDDNFREGLRAGGSLILPTFAGGFSFGVLAQPVMGSIAPVLMSFIVFSGAAQFAALTVLVTGGGALAAIAAGMLLNARWLPMGLAIGPFLKGGPVQRSIESVAIVDSSFALASRGDGTFDRERLIGSTLPQFAAWGSGTLAGVVLGPVLGDPQALGLDAMFPAFFAFLLFGELRDRVRLSAAAGGAAIAFLLMPFTPAGVPVVAAACAALIGLKHTRTTAAT</sequence>
<dbReference type="EMBL" id="RBIL01000001">
    <property type="protein sequence ID" value="RKQ90785.1"/>
    <property type="molecule type" value="Genomic_DNA"/>
</dbReference>
<organism evidence="9 10">
    <name type="scientific">Solirubrobacter pauli</name>
    <dbReference type="NCBI Taxonomy" id="166793"/>
    <lineage>
        <taxon>Bacteria</taxon>
        <taxon>Bacillati</taxon>
        <taxon>Actinomycetota</taxon>
        <taxon>Thermoleophilia</taxon>
        <taxon>Solirubrobacterales</taxon>
        <taxon>Solirubrobacteraceae</taxon>
        <taxon>Solirubrobacter</taxon>
    </lineage>
</organism>
<dbReference type="Pfam" id="PF03591">
    <property type="entry name" value="AzlC"/>
    <property type="match status" value="1"/>
</dbReference>
<proteinExistence type="inferred from homology"/>
<feature type="transmembrane region" description="Helical" evidence="8">
    <location>
        <begin position="155"/>
        <end position="173"/>
    </location>
</feature>
<comment type="similarity">
    <text evidence="2">Belongs to the AzlC family.</text>
</comment>
<evidence type="ECO:0000256" key="1">
    <source>
        <dbReference type="ARBA" id="ARBA00004651"/>
    </source>
</evidence>
<comment type="subcellular location">
    <subcellularLocation>
        <location evidence="1">Cell membrane</location>
        <topology evidence="1">Multi-pass membrane protein</topology>
    </subcellularLocation>
</comment>
<protein>
    <submittedName>
        <fullName evidence="9">Putative branched-subunit amino acid permease</fullName>
    </submittedName>
</protein>
<dbReference type="AlphaFoldDB" id="A0A660L941"/>
<gene>
    <name evidence="9" type="ORF">C8N24_0598</name>
</gene>
<accession>A0A660L941</accession>
<name>A0A660L941_9ACTN</name>
<evidence type="ECO:0000313" key="9">
    <source>
        <dbReference type="EMBL" id="RKQ90785.1"/>
    </source>
</evidence>
<keyword evidence="10" id="KW-1185">Reference proteome</keyword>
<feature type="transmembrane region" description="Helical" evidence="8">
    <location>
        <begin position="185"/>
        <end position="213"/>
    </location>
</feature>
<evidence type="ECO:0000256" key="3">
    <source>
        <dbReference type="ARBA" id="ARBA00022448"/>
    </source>
</evidence>
<reference evidence="9 10" key="1">
    <citation type="submission" date="2018-10" db="EMBL/GenBank/DDBJ databases">
        <title>Genomic Encyclopedia of Archaeal and Bacterial Type Strains, Phase II (KMG-II): from individual species to whole genera.</title>
        <authorList>
            <person name="Goeker M."/>
        </authorList>
    </citation>
    <scope>NUCLEOTIDE SEQUENCE [LARGE SCALE GENOMIC DNA]</scope>
    <source>
        <strain evidence="9 10">DSM 14954</strain>
    </source>
</reference>
<dbReference type="Proteomes" id="UP000278962">
    <property type="component" value="Unassembled WGS sequence"/>
</dbReference>
<evidence type="ECO:0000256" key="5">
    <source>
        <dbReference type="ARBA" id="ARBA00022692"/>
    </source>
</evidence>
<evidence type="ECO:0000256" key="8">
    <source>
        <dbReference type="SAM" id="Phobius"/>
    </source>
</evidence>
<feature type="transmembrane region" description="Helical" evidence="8">
    <location>
        <begin position="53"/>
        <end position="75"/>
    </location>
</feature>
<comment type="caution">
    <text evidence="9">The sequence shown here is derived from an EMBL/GenBank/DDBJ whole genome shotgun (WGS) entry which is preliminary data.</text>
</comment>
<keyword evidence="3" id="KW-0813">Transport</keyword>
<keyword evidence="6 8" id="KW-1133">Transmembrane helix</keyword>
<keyword evidence="4" id="KW-1003">Cell membrane</keyword>
<evidence type="ECO:0000313" key="10">
    <source>
        <dbReference type="Proteomes" id="UP000278962"/>
    </source>
</evidence>
<dbReference type="PANTHER" id="PTHR34979:SF1">
    <property type="entry name" value="INNER MEMBRANE PROTEIN YGAZ"/>
    <property type="match status" value="1"/>
</dbReference>
<keyword evidence="7 8" id="KW-0472">Membrane</keyword>
<feature type="transmembrane region" description="Helical" evidence="8">
    <location>
        <begin position="20"/>
        <end position="47"/>
    </location>
</feature>
<keyword evidence="5 8" id="KW-0812">Transmembrane</keyword>
<dbReference type="GO" id="GO:1903785">
    <property type="term" value="P:L-valine transmembrane transport"/>
    <property type="evidence" value="ECO:0007669"/>
    <property type="project" value="TreeGrafter"/>
</dbReference>
<dbReference type="OrthoDB" id="8908907at2"/>
<dbReference type="InterPro" id="IPR011606">
    <property type="entry name" value="Brnchd-chn_aa_trnsp_permease"/>
</dbReference>
<evidence type="ECO:0000256" key="6">
    <source>
        <dbReference type="ARBA" id="ARBA00022989"/>
    </source>
</evidence>
<dbReference type="PANTHER" id="PTHR34979">
    <property type="entry name" value="INNER MEMBRANE PROTEIN YGAZ"/>
    <property type="match status" value="1"/>
</dbReference>
<dbReference type="RefSeq" id="WP_121247838.1">
    <property type="nucleotide sequence ID" value="NZ_RBIL01000001.1"/>
</dbReference>
<evidence type="ECO:0000256" key="7">
    <source>
        <dbReference type="ARBA" id="ARBA00023136"/>
    </source>
</evidence>
<feature type="transmembrane region" description="Helical" evidence="8">
    <location>
        <begin position="132"/>
        <end position="149"/>
    </location>
</feature>
<dbReference type="GO" id="GO:0005886">
    <property type="term" value="C:plasma membrane"/>
    <property type="evidence" value="ECO:0007669"/>
    <property type="project" value="UniProtKB-SubCell"/>
</dbReference>